<gene>
    <name evidence="1" type="ordered locus">Clole_0953</name>
</gene>
<dbReference type="EMBL" id="CP002582">
    <property type="protein sequence ID" value="ADZ82685.1"/>
    <property type="molecule type" value="Genomic_DNA"/>
</dbReference>
<proteinExistence type="predicted"/>
<organism evidence="1 2">
    <name type="scientific">Cellulosilyticum lentocellum (strain ATCC 49066 / DSM 5427 / NCIMB 11756 / RHM5)</name>
    <name type="common">Clostridium lentocellum</name>
    <dbReference type="NCBI Taxonomy" id="642492"/>
    <lineage>
        <taxon>Bacteria</taxon>
        <taxon>Bacillati</taxon>
        <taxon>Bacillota</taxon>
        <taxon>Clostridia</taxon>
        <taxon>Lachnospirales</taxon>
        <taxon>Cellulosilyticaceae</taxon>
        <taxon>Cellulosilyticum</taxon>
    </lineage>
</organism>
<dbReference type="KEGG" id="cle:Clole_0953"/>
<evidence type="ECO:0000313" key="2">
    <source>
        <dbReference type="Proteomes" id="UP000008467"/>
    </source>
</evidence>
<accession>F2JQU0</accession>
<sequence length="71" mass="8092">MADINTVTIWILDGETELKECDYVEIETKSGEKVKGEVYILYDDSIHIESEQLGDSITIDKDNIKSIIRTN</sequence>
<dbReference type="HOGENOM" id="CLU_2732646_0_0_9"/>
<evidence type="ECO:0000313" key="1">
    <source>
        <dbReference type="EMBL" id="ADZ82685.1"/>
    </source>
</evidence>
<dbReference type="RefSeq" id="WP_013655986.1">
    <property type="nucleotide sequence ID" value="NC_015275.1"/>
</dbReference>
<dbReference type="Proteomes" id="UP000008467">
    <property type="component" value="Chromosome"/>
</dbReference>
<dbReference type="STRING" id="642492.Clole_0953"/>
<protein>
    <submittedName>
        <fullName evidence="1">Uncharacterized protein</fullName>
    </submittedName>
</protein>
<keyword evidence="2" id="KW-1185">Reference proteome</keyword>
<reference evidence="1 2" key="1">
    <citation type="journal article" date="2011" name="J. Bacteriol.">
        <title>Complete genome sequence of the cellulose-degrading bacterium Cellulosilyticum lentocellum.</title>
        <authorList>
            <consortium name="US DOE Joint Genome Institute"/>
            <person name="Miller D.A."/>
            <person name="Suen G."/>
            <person name="Bruce D."/>
            <person name="Copeland A."/>
            <person name="Cheng J.F."/>
            <person name="Detter C."/>
            <person name="Goodwin L.A."/>
            <person name="Han C.S."/>
            <person name="Hauser L.J."/>
            <person name="Land M.L."/>
            <person name="Lapidus A."/>
            <person name="Lucas S."/>
            <person name="Meincke L."/>
            <person name="Pitluck S."/>
            <person name="Tapia R."/>
            <person name="Teshima H."/>
            <person name="Woyke T."/>
            <person name="Fox B.G."/>
            <person name="Angert E.R."/>
            <person name="Currie C.R."/>
        </authorList>
    </citation>
    <scope>NUCLEOTIDE SEQUENCE [LARGE SCALE GENOMIC DNA]</scope>
    <source>
        <strain evidence="2">ATCC 49066 / DSM 5427 / NCIMB 11756 / RHM5</strain>
    </source>
</reference>
<dbReference type="AlphaFoldDB" id="F2JQU0"/>
<name>F2JQU0_CELLD</name>